<evidence type="ECO:0000259" key="2">
    <source>
        <dbReference type="Pfam" id="PF11976"/>
    </source>
</evidence>
<dbReference type="InterPro" id="IPR029071">
    <property type="entry name" value="Ubiquitin-like_domsf"/>
</dbReference>
<keyword evidence="1" id="KW-1133">Transmembrane helix</keyword>
<feature type="domain" description="Rad60/SUMO-like" evidence="2">
    <location>
        <begin position="15"/>
        <end position="77"/>
    </location>
</feature>
<protein>
    <submittedName>
        <fullName evidence="3">Ubiquitin like protein</fullName>
    </submittedName>
    <submittedName>
        <fullName evidence="5">Ubiquitin_like protein</fullName>
    </submittedName>
</protein>
<keyword evidence="1" id="KW-0472">Membrane</keyword>
<dbReference type="Pfam" id="PF11976">
    <property type="entry name" value="Rad60-SLD"/>
    <property type="match status" value="1"/>
</dbReference>
<feature type="transmembrane region" description="Helical" evidence="1">
    <location>
        <begin position="291"/>
        <end position="313"/>
    </location>
</feature>
<dbReference type="EMBL" id="CAXDID020000605">
    <property type="protein sequence ID" value="CAL6106105.1"/>
    <property type="molecule type" value="Genomic_DNA"/>
</dbReference>
<keyword evidence="7" id="KW-1185">Reference proteome</keyword>
<gene>
    <name evidence="3" type="ORF">HINF_LOCUS16178</name>
    <name evidence="4" type="ORF">HINF_LOCUS18819</name>
    <name evidence="5" type="ORF">HINF_LOCUS68669</name>
    <name evidence="6" type="ORF">HINF_LOCUS73582</name>
</gene>
<sequence length="345" mass="39104">MQETDSITVKFNFTSRNEQLSLQVLPTETLQSAIPRMAHLIPPNSRVMFIFEGHNLDQLKTFEELKLQNNNTVQVFISQMQQPAAPANQNVLFRGGFERLLEADVPREDVIRQRLIFLARTGYLQNDQLQILYMNSALLPPPRGYTQPRAASVRQIFINTIKQVLNTEFDFITPLKLTPPQIAQLYPNQQNPENQQLPSVPLSNISFALMFLEAGVPNHLENEFRLLDFSFISDTTPCPTVPLRAMQLEMLWNTNQTNQQNLQQLGQQNDLLGPNEPVVPVNRVMSSFQRLLTMVIGVLLGLVFNILVFPFAFHDSMALELRSGIILGLIGNVFFALFIGIAGIM</sequence>
<dbReference type="EMBL" id="CATOUU010000406">
    <property type="protein sequence ID" value="CAI9928533.1"/>
    <property type="molecule type" value="Genomic_DNA"/>
</dbReference>
<evidence type="ECO:0000313" key="6">
    <source>
        <dbReference type="EMBL" id="CAL6106105.1"/>
    </source>
</evidence>
<reference evidence="3" key="1">
    <citation type="submission" date="2023-06" db="EMBL/GenBank/DDBJ databases">
        <authorList>
            <person name="Kurt Z."/>
        </authorList>
    </citation>
    <scope>NUCLEOTIDE SEQUENCE</scope>
</reference>
<accession>A0AA86P014</accession>
<dbReference type="InterPro" id="IPR022617">
    <property type="entry name" value="Rad60/SUMO-like_dom"/>
</dbReference>
<dbReference type="Gene3D" id="3.10.20.90">
    <property type="entry name" value="Phosphatidylinositol 3-kinase Catalytic Subunit, Chain A, domain 1"/>
    <property type="match status" value="1"/>
</dbReference>
<comment type="caution">
    <text evidence="3">The sequence shown here is derived from an EMBL/GenBank/DDBJ whole genome shotgun (WGS) entry which is preliminary data.</text>
</comment>
<evidence type="ECO:0000256" key="1">
    <source>
        <dbReference type="SAM" id="Phobius"/>
    </source>
</evidence>
<evidence type="ECO:0000313" key="4">
    <source>
        <dbReference type="EMBL" id="CAI9931174.1"/>
    </source>
</evidence>
<evidence type="ECO:0000313" key="3">
    <source>
        <dbReference type="EMBL" id="CAI9928533.1"/>
    </source>
</evidence>
<dbReference type="SUPFAM" id="SSF54236">
    <property type="entry name" value="Ubiquitin-like"/>
    <property type="match status" value="1"/>
</dbReference>
<dbReference type="Proteomes" id="UP001642409">
    <property type="component" value="Unassembled WGS sequence"/>
</dbReference>
<evidence type="ECO:0000313" key="7">
    <source>
        <dbReference type="Proteomes" id="UP001642409"/>
    </source>
</evidence>
<feature type="transmembrane region" description="Helical" evidence="1">
    <location>
        <begin position="325"/>
        <end position="344"/>
    </location>
</feature>
<proteinExistence type="predicted"/>
<dbReference type="EMBL" id="CATOUU010000472">
    <property type="protein sequence ID" value="CAI9931174.1"/>
    <property type="molecule type" value="Genomic_DNA"/>
</dbReference>
<name>A0AA86P014_9EUKA</name>
<dbReference type="AlphaFoldDB" id="A0AA86P014"/>
<reference evidence="5 7" key="2">
    <citation type="submission" date="2024-07" db="EMBL/GenBank/DDBJ databases">
        <authorList>
            <person name="Akdeniz Z."/>
        </authorList>
    </citation>
    <scope>NUCLEOTIDE SEQUENCE [LARGE SCALE GENOMIC DNA]</scope>
</reference>
<keyword evidence="1" id="KW-0812">Transmembrane</keyword>
<evidence type="ECO:0000313" key="5">
    <source>
        <dbReference type="EMBL" id="CAL6096938.1"/>
    </source>
</evidence>
<dbReference type="EMBL" id="CAXDID020000489">
    <property type="protein sequence ID" value="CAL6096938.1"/>
    <property type="molecule type" value="Genomic_DNA"/>
</dbReference>
<organism evidence="3">
    <name type="scientific">Hexamita inflata</name>
    <dbReference type="NCBI Taxonomy" id="28002"/>
    <lineage>
        <taxon>Eukaryota</taxon>
        <taxon>Metamonada</taxon>
        <taxon>Diplomonadida</taxon>
        <taxon>Hexamitidae</taxon>
        <taxon>Hexamitinae</taxon>
        <taxon>Hexamita</taxon>
    </lineage>
</organism>